<gene>
    <name evidence="1" type="ORF">RGR602_CH00132</name>
</gene>
<accession>A0A0B4WX05</accession>
<dbReference type="AlphaFoldDB" id="A0A0B4WX05"/>
<protein>
    <submittedName>
        <fullName evidence="1">Uncharacterized protein</fullName>
    </submittedName>
</protein>
<organism evidence="1 2">
    <name type="scientific">Rhizobium gallicum bv. gallicum R602sp</name>
    <dbReference type="NCBI Taxonomy" id="1041138"/>
    <lineage>
        <taxon>Bacteria</taxon>
        <taxon>Pseudomonadati</taxon>
        <taxon>Pseudomonadota</taxon>
        <taxon>Alphaproteobacteria</taxon>
        <taxon>Hyphomicrobiales</taxon>
        <taxon>Rhizobiaceae</taxon>
        <taxon>Rhizobium/Agrobacterium group</taxon>
        <taxon>Rhizobium</taxon>
    </lineage>
</organism>
<proteinExistence type="predicted"/>
<keyword evidence="2" id="KW-1185">Reference proteome</keyword>
<dbReference type="Proteomes" id="UP000031368">
    <property type="component" value="Chromosome"/>
</dbReference>
<sequence>MTALIRLPTTHEMLRLTGEDCFKLSPLDLETVVDPLRGTARPRHRSCCAANRQSRWSRPVATDRIRQSATR</sequence>
<name>A0A0B4WX05_9HYPH</name>
<dbReference type="EMBL" id="CP006877">
    <property type="protein sequence ID" value="AJD39506.1"/>
    <property type="molecule type" value="Genomic_DNA"/>
</dbReference>
<dbReference type="KEGG" id="rga:RGR602_CH00132"/>
<evidence type="ECO:0000313" key="2">
    <source>
        <dbReference type="Proteomes" id="UP000031368"/>
    </source>
</evidence>
<evidence type="ECO:0000313" key="1">
    <source>
        <dbReference type="EMBL" id="AJD39506.1"/>
    </source>
</evidence>
<dbReference type="HOGENOM" id="CLU_2737244_0_0_5"/>
<reference evidence="1 2" key="1">
    <citation type="submission" date="2013-11" db="EMBL/GenBank/DDBJ databases">
        <title>Complete genome sequence of Rhizobium gallicum bv. gallicum R602.</title>
        <authorList>
            <person name="Bustos P."/>
            <person name="Santamaria R.I."/>
            <person name="Lozano L."/>
            <person name="Acosta J.L."/>
            <person name="Ormeno-Orrillo E."/>
            <person name="Rogel M.A."/>
            <person name="Romero D."/>
            <person name="Cevallos M.A."/>
            <person name="Martinez-Romero E."/>
            <person name="Gonzalez V."/>
        </authorList>
    </citation>
    <scope>NUCLEOTIDE SEQUENCE [LARGE SCALE GENOMIC DNA]</scope>
    <source>
        <strain evidence="1 2">R602</strain>
    </source>
</reference>